<evidence type="ECO:0000313" key="2">
    <source>
        <dbReference type="EMBL" id="BBX08847.1"/>
    </source>
</evidence>
<reference evidence="2 3" key="1">
    <citation type="journal article" date="2019" name="Emerg. Microbes Infect.">
        <title>Comprehensive subspecies identification of 175 nontuberculous mycobacteria species based on 7547 genomic profiles.</title>
        <authorList>
            <person name="Matsumoto Y."/>
            <person name="Kinjo T."/>
            <person name="Motooka D."/>
            <person name="Nabeya D."/>
            <person name="Jung N."/>
            <person name="Uechi K."/>
            <person name="Horii T."/>
            <person name="Iida T."/>
            <person name="Fujita J."/>
            <person name="Nakamura S."/>
        </authorList>
    </citation>
    <scope>NUCLEOTIDE SEQUENCE [LARGE SCALE GENOMIC DNA]</scope>
    <source>
        <strain evidence="2 3">JCM 6376</strain>
    </source>
</reference>
<protein>
    <submittedName>
        <fullName evidence="2">Uncharacterized protein</fullName>
    </submittedName>
</protein>
<accession>A0AAD1HNP9</accession>
<keyword evidence="1" id="KW-0472">Membrane</keyword>
<keyword evidence="3" id="KW-1185">Reference proteome</keyword>
<gene>
    <name evidence="2" type="ORF">MAIC_36500</name>
</gene>
<dbReference type="EMBL" id="AP022561">
    <property type="protein sequence ID" value="BBX08847.1"/>
    <property type="molecule type" value="Genomic_DNA"/>
</dbReference>
<feature type="transmembrane region" description="Helical" evidence="1">
    <location>
        <begin position="84"/>
        <end position="109"/>
    </location>
</feature>
<name>A0AAD1HNP9_9MYCO</name>
<keyword evidence="1" id="KW-1133">Transmembrane helix</keyword>
<dbReference type="Proteomes" id="UP000467327">
    <property type="component" value="Chromosome"/>
</dbReference>
<dbReference type="KEGG" id="maic:MAIC_36500"/>
<keyword evidence="1" id="KW-0812">Transmembrane</keyword>
<sequence>MASTGLGVALTARIRFSVLFGADSGCEPTTPAVDRVVTELLSLPDAISWLGVGAAGSVCTDAATAMDRVCNAGATAGGSPGKCIAAVASTFTAVTVITIVVACAIAPTFRGIRLHRLPRFTTGTVQMVHSIRVIYVTCCAATTDTPPGRLSLDRVRVR</sequence>
<dbReference type="AlphaFoldDB" id="A0AAD1HNP9"/>
<evidence type="ECO:0000256" key="1">
    <source>
        <dbReference type="SAM" id="Phobius"/>
    </source>
</evidence>
<organism evidence="2 3">
    <name type="scientific">Mycolicibacterium aichiense</name>
    <dbReference type="NCBI Taxonomy" id="1799"/>
    <lineage>
        <taxon>Bacteria</taxon>
        <taxon>Bacillati</taxon>
        <taxon>Actinomycetota</taxon>
        <taxon>Actinomycetes</taxon>
        <taxon>Mycobacteriales</taxon>
        <taxon>Mycobacteriaceae</taxon>
        <taxon>Mycolicibacterium</taxon>
    </lineage>
</organism>
<evidence type="ECO:0000313" key="3">
    <source>
        <dbReference type="Proteomes" id="UP000467327"/>
    </source>
</evidence>
<proteinExistence type="predicted"/>